<evidence type="ECO:0000256" key="7">
    <source>
        <dbReference type="ARBA" id="ARBA00023128"/>
    </source>
</evidence>
<dbReference type="Gene3D" id="1.10.287.20">
    <property type="entry name" value="Ubiquinol-cytochrome C reductase hinge domain"/>
    <property type="match status" value="1"/>
</dbReference>
<name>A0AAD6Z4V0_9AGAR</name>
<evidence type="ECO:0000259" key="10">
    <source>
        <dbReference type="Pfam" id="PF02320"/>
    </source>
</evidence>
<feature type="non-terminal residue" evidence="11">
    <location>
        <position position="185"/>
    </location>
</feature>
<evidence type="ECO:0000256" key="3">
    <source>
        <dbReference type="ARBA" id="ARBA00022448"/>
    </source>
</evidence>
<evidence type="ECO:0000256" key="4">
    <source>
        <dbReference type="ARBA" id="ARBA00022660"/>
    </source>
</evidence>
<evidence type="ECO:0000256" key="6">
    <source>
        <dbReference type="ARBA" id="ARBA00022982"/>
    </source>
</evidence>
<keyword evidence="8" id="KW-0472">Membrane</keyword>
<evidence type="ECO:0000256" key="9">
    <source>
        <dbReference type="SAM" id="MobiDB-lite"/>
    </source>
</evidence>
<keyword evidence="3" id="KW-0813">Transport</keyword>
<evidence type="ECO:0000313" key="11">
    <source>
        <dbReference type="EMBL" id="KAJ7307623.1"/>
    </source>
</evidence>
<dbReference type="Pfam" id="PF02320">
    <property type="entry name" value="UCR_hinge"/>
    <property type="match status" value="1"/>
</dbReference>
<feature type="compositionally biased region" description="Polar residues" evidence="9">
    <location>
        <begin position="171"/>
        <end position="185"/>
    </location>
</feature>
<gene>
    <name evidence="11" type="ORF">DFH08DRAFT_1088608</name>
</gene>
<feature type="region of interest" description="Disordered" evidence="9">
    <location>
        <begin position="144"/>
        <end position="185"/>
    </location>
</feature>
<keyword evidence="7" id="KW-0496">Mitochondrion</keyword>
<keyword evidence="4" id="KW-0679">Respiratory chain</keyword>
<dbReference type="InterPro" id="IPR023184">
    <property type="entry name" value="Ubol_cytC_Rdtase_hinge_dom"/>
</dbReference>
<comment type="caution">
    <text evidence="11">The sequence shown here is derived from an EMBL/GenBank/DDBJ whole genome shotgun (WGS) entry which is preliminary data.</text>
</comment>
<feature type="region of interest" description="Disordered" evidence="9">
    <location>
        <begin position="1"/>
        <end position="46"/>
    </location>
</feature>
<dbReference type="EMBL" id="JARIHO010000088">
    <property type="protein sequence ID" value="KAJ7307623.1"/>
    <property type="molecule type" value="Genomic_DNA"/>
</dbReference>
<organism evidence="11 12">
    <name type="scientific">Mycena albidolilacea</name>
    <dbReference type="NCBI Taxonomy" id="1033008"/>
    <lineage>
        <taxon>Eukaryota</taxon>
        <taxon>Fungi</taxon>
        <taxon>Dikarya</taxon>
        <taxon>Basidiomycota</taxon>
        <taxon>Agaricomycotina</taxon>
        <taxon>Agaricomycetes</taxon>
        <taxon>Agaricomycetidae</taxon>
        <taxon>Agaricales</taxon>
        <taxon>Marasmiineae</taxon>
        <taxon>Mycenaceae</taxon>
        <taxon>Mycena</taxon>
    </lineage>
</organism>
<evidence type="ECO:0000256" key="5">
    <source>
        <dbReference type="ARBA" id="ARBA00022792"/>
    </source>
</evidence>
<feature type="domain" description="Ubiquinol-cytochrome C reductase hinge" evidence="10">
    <location>
        <begin position="40"/>
        <end position="85"/>
    </location>
</feature>
<dbReference type="AlphaFoldDB" id="A0AAD6Z4V0"/>
<sequence>MSGGTEARRVRVGVCERGGTRGGTKEAPKEAEAKEEEPEDKHPKIRADCEASPACAPLKDHFEKCQEKVNAGEGYKGEDCVDEMCMSLCPRVCPLAPRRPTLSRSRCLFNPDDALLRSLRRAETLLQGALVPSPLFLMDRGEENDAADDKIQRRHNRLDPRRTPSRRSPGVATSASMRQTSGWNA</sequence>
<dbReference type="Proteomes" id="UP001218218">
    <property type="component" value="Unassembled WGS sequence"/>
</dbReference>
<comment type="similarity">
    <text evidence="2">Belongs to the UQCRH/QCR6 family.</text>
</comment>
<proteinExistence type="inferred from homology"/>
<reference evidence="11" key="1">
    <citation type="submission" date="2023-03" db="EMBL/GenBank/DDBJ databases">
        <title>Massive genome expansion in bonnet fungi (Mycena s.s.) driven by repeated elements and novel gene families across ecological guilds.</title>
        <authorList>
            <consortium name="Lawrence Berkeley National Laboratory"/>
            <person name="Harder C.B."/>
            <person name="Miyauchi S."/>
            <person name="Viragh M."/>
            <person name="Kuo A."/>
            <person name="Thoen E."/>
            <person name="Andreopoulos B."/>
            <person name="Lu D."/>
            <person name="Skrede I."/>
            <person name="Drula E."/>
            <person name="Henrissat B."/>
            <person name="Morin E."/>
            <person name="Kohler A."/>
            <person name="Barry K."/>
            <person name="LaButti K."/>
            <person name="Morin E."/>
            <person name="Salamov A."/>
            <person name="Lipzen A."/>
            <person name="Mereny Z."/>
            <person name="Hegedus B."/>
            <person name="Baldrian P."/>
            <person name="Stursova M."/>
            <person name="Weitz H."/>
            <person name="Taylor A."/>
            <person name="Grigoriev I.V."/>
            <person name="Nagy L.G."/>
            <person name="Martin F."/>
            <person name="Kauserud H."/>
        </authorList>
    </citation>
    <scope>NUCLEOTIDE SEQUENCE</scope>
    <source>
        <strain evidence="11">CBHHK002</strain>
    </source>
</reference>
<dbReference type="SUPFAM" id="SSF81531">
    <property type="entry name" value="Non-heme 11 kDa protein of cytochrome bc1 complex (Ubiquinol-cytochrome c reductase)"/>
    <property type="match status" value="1"/>
</dbReference>
<keyword evidence="12" id="KW-1185">Reference proteome</keyword>
<evidence type="ECO:0000256" key="2">
    <source>
        <dbReference type="ARBA" id="ARBA00006498"/>
    </source>
</evidence>
<dbReference type="InterPro" id="IPR036811">
    <property type="entry name" value="Ubol_cytC_Rdtase_hinge_dom_sf"/>
</dbReference>
<feature type="compositionally biased region" description="Basic and acidic residues" evidence="9">
    <location>
        <begin position="23"/>
        <end position="32"/>
    </location>
</feature>
<evidence type="ECO:0000313" key="12">
    <source>
        <dbReference type="Proteomes" id="UP001218218"/>
    </source>
</evidence>
<protein>
    <recommendedName>
        <fullName evidence="10">Ubiquinol-cytochrome C reductase hinge domain-containing protein</fullName>
    </recommendedName>
</protein>
<comment type="subcellular location">
    <subcellularLocation>
        <location evidence="1">Mitochondrion inner membrane</location>
    </subcellularLocation>
</comment>
<evidence type="ECO:0000256" key="1">
    <source>
        <dbReference type="ARBA" id="ARBA00004273"/>
    </source>
</evidence>
<accession>A0AAD6Z4V0</accession>
<feature type="compositionally biased region" description="Basic and acidic residues" evidence="9">
    <location>
        <begin position="144"/>
        <end position="162"/>
    </location>
</feature>
<dbReference type="GO" id="GO:0005743">
    <property type="term" value="C:mitochondrial inner membrane"/>
    <property type="evidence" value="ECO:0007669"/>
    <property type="project" value="UniProtKB-SubCell"/>
</dbReference>
<keyword evidence="5" id="KW-0999">Mitochondrion inner membrane</keyword>
<evidence type="ECO:0000256" key="8">
    <source>
        <dbReference type="ARBA" id="ARBA00023136"/>
    </source>
</evidence>
<keyword evidence="6" id="KW-0249">Electron transport</keyword>